<comment type="caution">
    <text evidence="11">The sequence shown here is derived from an EMBL/GenBank/DDBJ whole genome shotgun (WGS) entry which is preliminary data.</text>
</comment>
<protein>
    <submittedName>
        <fullName evidence="11">Response regulator</fullName>
    </submittedName>
</protein>
<dbReference type="PANTHER" id="PTHR42713:SF3">
    <property type="entry name" value="TRANSCRIPTIONAL REGULATORY PROTEIN HPTR"/>
    <property type="match status" value="1"/>
</dbReference>
<keyword evidence="7" id="KW-0804">Transcription</keyword>
<keyword evidence="6" id="KW-0238">DNA-binding</keyword>
<dbReference type="SUPFAM" id="SSF52172">
    <property type="entry name" value="CheY-like"/>
    <property type="match status" value="1"/>
</dbReference>
<dbReference type="InterPro" id="IPR051552">
    <property type="entry name" value="HptR"/>
</dbReference>
<proteinExistence type="predicted"/>
<evidence type="ECO:0000256" key="8">
    <source>
        <dbReference type="PROSITE-ProRule" id="PRU00169"/>
    </source>
</evidence>
<dbReference type="CDD" id="cd17536">
    <property type="entry name" value="REC_YesN-like"/>
    <property type="match status" value="1"/>
</dbReference>
<keyword evidence="4" id="KW-0902">Two-component regulatory system</keyword>
<evidence type="ECO:0000313" key="11">
    <source>
        <dbReference type="EMBL" id="MCU6792478.1"/>
    </source>
</evidence>
<sequence>MKKTVVVIDDKPIIRRAIVQTIKWEELDCEVVGQAEDGIDGLALLVEKRPDIVITDIKMPGHTGLELAEWMREHVPHAKTILITGYQEFEYAKQAIKLGAFDFIVKPIHNQELSRIVRAAADKIEEEQSVLRQSALLNDEVSRLVKRHSHSLPALRGQWLERRINGTEEALEARDAQQAMSELGIEYSRFVLLAFRPLAGNGPRFEKPANREALAELAAECCRKEGMGTITLYQGGDLIVMCQFDRVPITREVRRKLNAAAVEWLWVAKNTAGAEFRASFGSVYRLPQELEQAYREVSALLDSGFFRSEEMILSAESEQAARTQVKFSVMQDIERFEKSIEQIPMEQLVEETKRIVGQIGIYAEGNITVARGLLAEICLSAARYYFHATGDELGLGKSIDQLLEEVYRLDSLKEASDYMTELVTRIRVKLEGGEKEYSLIVKSIMEHIHEHFAEAVTLTSVSTHFGISSGYLSRLLRTETGENFVDILSKARIKAAKRLLKDPKYKVNEVGEMVGYKEYAYFYQVFKRIEGSSPKEFKNKK</sequence>
<evidence type="ECO:0000313" key="12">
    <source>
        <dbReference type="Proteomes" id="UP001652445"/>
    </source>
</evidence>
<keyword evidence="5" id="KW-0805">Transcription regulation</keyword>
<dbReference type="SMART" id="SM00342">
    <property type="entry name" value="HTH_ARAC"/>
    <property type="match status" value="1"/>
</dbReference>
<feature type="modified residue" description="4-aspartylphosphate" evidence="8">
    <location>
        <position position="56"/>
    </location>
</feature>
<evidence type="ECO:0000256" key="1">
    <source>
        <dbReference type="ARBA" id="ARBA00004496"/>
    </source>
</evidence>
<evidence type="ECO:0000256" key="6">
    <source>
        <dbReference type="ARBA" id="ARBA00023125"/>
    </source>
</evidence>
<dbReference type="PROSITE" id="PS01124">
    <property type="entry name" value="HTH_ARAC_FAMILY_2"/>
    <property type="match status" value="1"/>
</dbReference>
<feature type="domain" description="Response regulatory" evidence="10">
    <location>
        <begin position="4"/>
        <end position="121"/>
    </location>
</feature>
<dbReference type="Pfam" id="PF12833">
    <property type="entry name" value="HTH_18"/>
    <property type="match status" value="1"/>
</dbReference>
<keyword evidence="2" id="KW-0963">Cytoplasm</keyword>
<feature type="domain" description="HTH araC/xylS-type" evidence="9">
    <location>
        <begin position="442"/>
        <end position="540"/>
    </location>
</feature>
<dbReference type="EMBL" id="JAOQIO010000023">
    <property type="protein sequence ID" value="MCU6792478.1"/>
    <property type="molecule type" value="Genomic_DNA"/>
</dbReference>
<reference evidence="11 12" key="1">
    <citation type="submission" date="2022-09" db="EMBL/GenBank/DDBJ databases">
        <authorList>
            <person name="Han X.L."/>
            <person name="Wang Q."/>
            <person name="Lu T."/>
        </authorList>
    </citation>
    <scope>NUCLEOTIDE SEQUENCE [LARGE SCALE GENOMIC DNA]</scope>
    <source>
        <strain evidence="11 12">WQ 127069</strain>
    </source>
</reference>
<dbReference type="PANTHER" id="PTHR42713">
    <property type="entry name" value="HISTIDINE KINASE-RELATED"/>
    <property type="match status" value="1"/>
</dbReference>
<dbReference type="RefSeq" id="WP_262683866.1">
    <property type="nucleotide sequence ID" value="NZ_JAOQIO010000023.1"/>
</dbReference>
<dbReference type="PROSITE" id="PS50110">
    <property type="entry name" value="RESPONSE_REGULATORY"/>
    <property type="match status" value="1"/>
</dbReference>
<dbReference type="Pfam" id="PF00072">
    <property type="entry name" value="Response_reg"/>
    <property type="match status" value="1"/>
</dbReference>
<dbReference type="Proteomes" id="UP001652445">
    <property type="component" value="Unassembled WGS sequence"/>
</dbReference>
<keyword evidence="3 8" id="KW-0597">Phosphoprotein</keyword>
<keyword evidence="12" id="KW-1185">Reference proteome</keyword>
<evidence type="ECO:0000259" key="10">
    <source>
        <dbReference type="PROSITE" id="PS50110"/>
    </source>
</evidence>
<dbReference type="InterPro" id="IPR011006">
    <property type="entry name" value="CheY-like_superfamily"/>
</dbReference>
<evidence type="ECO:0000256" key="5">
    <source>
        <dbReference type="ARBA" id="ARBA00023015"/>
    </source>
</evidence>
<evidence type="ECO:0000256" key="4">
    <source>
        <dbReference type="ARBA" id="ARBA00023012"/>
    </source>
</evidence>
<dbReference type="Gene3D" id="1.10.10.60">
    <property type="entry name" value="Homeodomain-like"/>
    <property type="match status" value="2"/>
</dbReference>
<organism evidence="11 12">
    <name type="scientific">Paenibacillus baimaensis</name>
    <dbReference type="NCBI Taxonomy" id="2982185"/>
    <lineage>
        <taxon>Bacteria</taxon>
        <taxon>Bacillati</taxon>
        <taxon>Bacillota</taxon>
        <taxon>Bacilli</taxon>
        <taxon>Bacillales</taxon>
        <taxon>Paenibacillaceae</taxon>
        <taxon>Paenibacillus</taxon>
    </lineage>
</organism>
<dbReference type="SUPFAM" id="SSF46689">
    <property type="entry name" value="Homeodomain-like"/>
    <property type="match status" value="1"/>
</dbReference>
<evidence type="ECO:0000256" key="3">
    <source>
        <dbReference type="ARBA" id="ARBA00022553"/>
    </source>
</evidence>
<gene>
    <name evidence="11" type="ORF">OB236_10090</name>
</gene>
<accession>A0ABT2UCW1</accession>
<dbReference type="InterPro" id="IPR018062">
    <property type="entry name" value="HTH_AraC-typ_CS"/>
</dbReference>
<dbReference type="InterPro" id="IPR009057">
    <property type="entry name" value="Homeodomain-like_sf"/>
</dbReference>
<evidence type="ECO:0000256" key="2">
    <source>
        <dbReference type="ARBA" id="ARBA00022490"/>
    </source>
</evidence>
<evidence type="ECO:0000259" key="9">
    <source>
        <dbReference type="PROSITE" id="PS01124"/>
    </source>
</evidence>
<name>A0ABT2UCW1_9BACL</name>
<dbReference type="InterPro" id="IPR001789">
    <property type="entry name" value="Sig_transdc_resp-reg_receiver"/>
</dbReference>
<dbReference type="SMART" id="SM00448">
    <property type="entry name" value="REC"/>
    <property type="match status" value="1"/>
</dbReference>
<dbReference type="PROSITE" id="PS00041">
    <property type="entry name" value="HTH_ARAC_FAMILY_1"/>
    <property type="match status" value="1"/>
</dbReference>
<evidence type="ECO:0000256" key="7">
    <source>
        <dbReference type="ARBA" id="ARBA00023163"/>
    </source>
</evidence>
<comment type="subcellular location">
    <subcellularLocation>
        <location evidence="1">Cytoplasm</location>
    </subcellularLocation>
</comment>
<dbReference type="InterPro" id="IPR018060">
    <property type="entry name" value="HTH_AraC"/>
</dbReference>
<dbReference type="Gene3D" id="3.40.50.2300">
    <property type="match status" value="1"/>
</dbReference>